<sequence>MKVSPSLDAALRHALAGVAIAASMLTLPLAAHAKDAPPTSGAVLGALHDVQPADDATTIDIANGATANFWYGYRVEIGGKTYYTGLVWNTPERYGKPGEDEAGPGDTVNLAETTFVLTHPGQKPAWTWLGSEFSIGEFGAYKKPEEIDTERKPIEHRTAGGRVIVGVPVSSFENGFTLKGYSMFVFNPNRDPDNIEEHVWTYLGRVATDEENAAACDGGAVMPCIARTGEVGFVTGPAEMPQVVVKFKGTTIEGPGKTRELGAADNAVYQFNRKKQSYEAKS</sequence>
<evidence type="ECO:0000313" key="2">
    <source>
        <dbReference type="EMBL" id="OZI38928.1"/>
    </source>
</evidence>
<feature type="chain" id="PRO_5012921425" evidence="1">
    <location>
        <begin position="34"/>
        <end position="282"/>
    </location>
</feature>
<keyword evidence="1" id="KW-0732">Signal</keyword>
<evidence type="ECO:0000256" key="1">
    <source>
        <dbReference type="SAM" id="SignalP"/>
    </source>
</evidence>
<comment type="caution">
    <text evidence="2">The sequence shown here is derived from an EMBL/GenBank/DDBJ whole genome shotgun (WGS) entry which is preliminary data.</text>
</comment>
<dbReference type="EMBL" id="NEVL01000002">
    <property type="protein sequence ID" value="OZI38928.1"/>
    <property type="molecule type" value="Genomic_DNA"/>
</dbReference>
<dbReference type="AlphaFoldDB" id="A0A261SNF7"/>
<protein>
    <submittedName>
        <fullName evidence="2">Uncharacterized protein</fullName>
    </submittedName>
</protein>
<organism evidence="2 3">
    <name type="scientific">Bordetella genomosp. 1</name>
    <dbReference type="NCBI Taxonomy" id="1395607"/>
    <lineage>
        <taxon>Bacteria</taxon>
        <taxon>Pseudomonadati</taxon>
        <taxon>Pseudomonadota</taxon>
        <taxon>Betaproteobacteria</taxon>
        <taxon>Burkholderiales</taxon>
        <taxon>Alcaligenaceae</taxon>
        <taxon>Bordetella</taxon>
    </lineage>
</organism>
<name>A0A261SNF7_9BORD</name>
<reference evidence="2 3" key="1">
    <citation type="submission" date="2017-05" db="EMBL/GenBank/DDBJ databases">
        <title>Complete and WGS of Bordetella genogroups.</title>
        <authorList>
            <person name="Spilker T."/>
            <person name="LiPuma J."/>
        </authorList>
    </citation>
    <scope>NUCLEOTIDE SEQUENCE [LARGE SCALE GENOMIC DNA]</scope>
    <source>
        <strain evidence="2 3">AU17610</strain>
    </source>
</reference>
<gene>
    <name evidence="2" type="ORF">CEG14_05140</name>
</gene>
<evidence type="ECO:0000313" key="3">
    <source>
        <dbReference type="Proteomes" id="UP000217005"/>
    </source>
</evidence>
<proteinExistence type="predicted"/>
<dbReference type="Proteomes" id="UP000217005">
    <property type="component" value="Unassembled WGS sequence"/>
</dbReference>
<accession>A0A261SNF7</accession>
<feature type="signal peptide" evidence="1">
    <location>
        <begin position="1"/>
        <end position="33"/>
    </location>
</feature>